<keyword evidence="2" id="KW-1185">Reference proteome</keyword>
<dbReference type="Proteomes" id="UP000245624">
    <property type="component" value="Unassembled WGS sequence"/>
</dbReference>
<accession>A0A317KTA7</accession>
<dbReference type="InterPro" id="IPR025930">
    <property type="entry name" value="NETI"/>
</dbReference>
<organism evidence="1 2">
    <name type="scientific">Gracilibacillus dipsosauri</name>
    <dbReference type="NCBI Taxonomy" id="178340"/>
    <lineage>
        <taxon>Bacteria</taxon>
        <taxon>Bacillati</taxon>
        <taxon>Bacillota</taxon>
        <taxon>Bacilli</taxon>
        <taxon>Bacillales</taxon>
        <taxon>Bacillaceae</taxon>
        <taxon>Gracilibacillus</taxon>
    </lineage>
</organism>
<dbReference type="EMBL" id="QGTD01000021">
    <property type="protein sequence ID" value="PWU66697.1"/>
    <property type="molecule type" value="Genomic_DNA"/>
</dbReference>
<sequence length="70" mass="8403">MSKKKNKNNQKKYFQVKKNETIASCLERIKQEGYQPIRRIEKPIFEEVGSKIQPIDRIIQFEAILSKHER</sequence>
<proteinExistence type="predicted"/>
<protein>
    <submittedName>
        <fullName evidence="1">NETI motif-containing protein</fullName>
    </submittedName>
</protein>
<name>A0A317KTA7_9BACI</name>
<evidence type="ECO:0000313" key="1">
    <source>
        <dbReference type="EMBL" id="PWU66697.1"/>
    </source>
</evidence>
<dbReference type="AlphaFoldDB" id="A0A317KTA7"/>
<dbReference type="OrthoDB" id="2354098at2"/>
<comment type="caution">
    <text evidence="1">The sequence shown here is derived from an EMBL/GenBank/DDBJ whole genome shotgun (WGS) entry which is preliminary data.</text>
</comment>
<gene>
    <name evidence="1" type="ORF">DLJ74_20030</name>
</gene>
<reference evidence="1 2" key="1">
    <citation type="submission" date="2018-05" db="EMBL/GenBank/DDBJ databases">
        <title>Genomic analysis of Gracilibacillus dipsosauri DD1 reveals novel features of a salt-tolerant amylase.</title>
        <authorList>
            <person name="Deutch C.E."/>
            <person name="Yang S."/>
        </authorList>
    </citation>
    <scope>NUCLEOTIDE SEQUENCE [LARGE SCALE GENOMIC DNA]</scope>
    <source>
        <strain evidence="1 2">DD1</strain>
    </source>
</reference>
<dbReference type="Pfam" id="PF14044">
    <property type="entry name" value="NETI"/>
    <property type="match status" value="1"/>
</dbReference>
<evidence type="ECO:0000313" key="2">
    <source>
        <dbReference type="Proteomes" id="UP000245624"/>
    </source>
</evidence>